<dbReference type="AlphaFoldDB" id="A0A1R4H155"/>
<evidence type="ECO:0000313" key="4">
    <source>
        <dbReference type="Proteomes" id="UP000195667"/>
    </source>
</evidence>
<sequence>MPLTDIHPRIDDDLPPTLISKLQQDINRMNEENRRHTDIRKTLSERGARYGNFSVHANIAQNIKETMRKTRRWEALSNDKKEALEMMAHKLARILNGDPEYKDSWVDVAGYSTLIADTLK</sequence>
<organism evidence="3 4">
    <name type="scientific">Crenothrix polyspora</name>
    <dbReference type="NCBI Taxonomy" id="360316"/>
    <lineage>
        <taxon>Bacteria</taxon>
        <taxon>Pseudomonadati</taxon>
        <taxon>Pseudomonadota</taxon>
        <taxon>Gammaproteobacteria</taxon>
        <taxon>Methylococcales</taxon>
        <taxon>Crenotrichaceae</taxon>
        <taxon>Crenothrix</taxon>
    </lineage>
</organism>
<reference evidence="4" key="1">
    <citation type="submission" date="2017-02" db="EMBL/GenBank/DDBJ databases">
        <authorList>
            <person name="Daims H."/>
        </authorList>
    </citation>
    <scope>NUCLEOTIDE SEQUENCE [LARGE SCALE GENOMIC DNA]</scope>
</reference>
<accession>A0A1R4H155</accession>
<gene>
    <name evidence="3" type="ORF">CRENPOLYSF1_1290011</name>
</gene>
<dbReference type="Pfam" id="PF19905">
    <property type="entry name" value="DUF6378"/>
    <property type="match status" value="1"/>
</dbReference>
<dbReference type="Proteomes" id="UP000195667">
    <property type="component" value="Unassembled WGS sequence"/>
</dbReference>
<evidence type="ECO:0000313" key="3">
    <source>
        <dbReference type="EMBL" id="SJM89987.1"/>
    </source>
</evidence>
<keyword evidence="4" id="KW-1185">Reference proteome</keyword>
<feature type="coiled-coil region" evidence="1">
    <location>
        <begin position="19"/>
        <end position="46"/>
    </location>
</feature>
<protein>
    <recommendedName>
        <fullName evidence="2">DUF6378 domain-containing protein</fullName>
    </recommendedName>
</protein>
<evidence type="ECO:0000259" key="2">
    <source>
        <dbReference type="Pfam" id="PF19905"/>
    </source>
</evidence>
<dbReference type="InterPro" id="IPR045958">
    <property type="entry name" value="DUF6378"/>
</dbReference>
<name>A0A1R4H155_9GAMM</name>
<proteinExistence type="predicted"/>
<feature type="domain" description="DUF6378" evidence="2">
    <location>
        <begin position="44"/>
        <end position="116"/>
    </location>
</feature>
<dbReference type="EMBL" id="FUKI01000034">
    <property type="protein sequence ID" value="SJM89987.1"/>
    <property type="molecule type" value="Genomic_DNA"/>
</dbReference>
<evidence type="ECO:0000256" key="1">
    <source>
        <dbReference type="SAM" id="Coils"/>
    </source>
</evidence>
<keyword evidence="1" id="KW-0175">Coiled coil</keyword>